<dbReference type="FunFam" id="1.25.10.10:FF:000079">
    <property type="entry name" value="transportin-3 isoform X1"/>
    <property type="match status" value="1"/>
</dbReference>
<evidence type="ECO:0000259" key="12">
    <source>
        <dbReference type="Pfam" id="PF03810"/>
    </source>
</evidence>
<dbReference type="Pfam" id="PF08389">
    <property type="entry name" value="Xpo1"/>
    <property type="match status" value="1"/>
</dbReference>
<evidence type="ECO:0000256" key="1">
    <source>
        <dbReference type="ARBA" id="ARBA00004259"/>
    </source>
</evidence>
<accession>A0A553N7C5</accession>
<dbReference type="GO" id="GO:0031267">
    <property type="term" value="F:small GTPase binding"/>
    <property type="evidence" value="ECO:0007669"/>
    <property type="project" value="InterPro"/>
</dbReference>
<evidence type="ECO:0000256" key="8">
    <source>
        <dbReference type="ARBA" id="ARBA00023242"/>
    </source>
</evidence>
<protein>
    <recommendedName>
        <fullName evidence="11">Transportin-3</fullName>
    </recommendedName>
</protein>
<comment type="function">
    <text evidence="9">Importin, which transports target proteins into the nucleus. Specifically mediates the nuclear import of splicing factor serine/arginine (SR) proteins, such as RBM4, SFRS1 and SFRS2, by recognizing phosphorylated SR domains. Also mediates the nuclear import of serine/arginine (SR) protein CPSF6, independently of CPSF6 phosphorylation. The nuclear import process is regulated by the small GTPase Ran that partitions between cytoplasm and nucleus in the predominantly GDP- and GTP-bound form, respectively. Importin associates with target cargo proteins in the cytoplasm, and the competitive binding of GTP-bound Ran induces the release of cargos in the nucleus.</text>
</comment>
<dbReference type="PANTHER" id="PTHR12363:SF42">
    <property type="entry name" value="TRANSPORTIN-3"/>
    <property type="match status" value="1"/>
</dbReference>
<evidence type="ECO:0000256" key="2">
    <source>
        <dbReference type="ARBA" id="ARBA00004496"/>
    </source>
</evidence>
<gene>
    <name evidence="14" type="ORF">TCAL_01450</name>
</gene>
<keyword evidence="6" id="KW-0653">Protein transport</keyword>
<dbReference type="GO" id="GO:0005635">
    <property type="term" value="C:nuclear envelope"/>
    <property type="evidence" value="ECO:0007669"/>
    <property type="project" value="UniProtKB-SubCell"/>
</dbReference>
<dbReference type="Gene3D" id="1.25.10.10">
    <property type="entry name" value="Leucine-rich Repeat Variant"/>
    <property type="match status" value="1"/>
</dbReference>
<dbReference type="InterPro" id="IPR051345">
    <property type="entry name" value="Importin_beta-like_NTR"/>
</dbReference>
<sequence>MMEITLDSCPSSDFVVEAIRTLYHHADPKEKEKASLWLHAWQKSVFAWKISDEILHRKIDVESCYMAAQTLRTKIQTSFHELPPEARTSLRDSILEHFNGVDERTNHIISTQICLALADLLLQMPEWQGAMGELVQRYAQAREFALLELLIFVPEEVNSRQLRLGANRRSEIMEDLRSSAGFVTEFLHACLAKQQAQTHGEHTTFRISLLKCLSSWVELGIIPILGLENNPLVMHAVLSLEKVDEHSMVHEAASDLICGIVERMEDLNLTNESCQFELTFFTLIRRLEPAYLLSVAHEDMSKSTNFCRIFTEFAESSLHRIMSSAPQQPHFSMAILDSVLVCCGHPDYEMPDITFNLWHRLSEELYQRDDEQTTQIFRPYINRLILALCKHCQMEPDMDQVLEEGEDFTMFRFRVRELIRDVVFIVGSSNVFKNLFDYVKGASAWEIMEAALFIMSAVAKSVHPTRDENPAQVVESILAIPPSTHIAVRHTSLKLIGELAEWIDAHPQFLEQILNWLLAGLQDPKLSSEAATALQNMCSQCRGKMIPHFEGLLQILKAVDSFNLKPEAANGLIKGVAIILSDFPNEQVAQAMSTMCQMQIVPLSAIANGALPPGKIAKNSKNDPVLYLDRLSSVFRHVTPNVSENQSHPCVSVVQEAWVVISKTCETFQSDVRIMESLCRTMRFILRCVGAQAMPILEPWAKQMVHVYLSHPHSCFLYLGSILVYVFSSNPSLIPGLLGMMEAFLPPTFQILQAENGLRNHPDTVDDFFRLNARFLQRCPIPFLQTTFMPSIVECGLLAVYLDHKEANASVMKFFFDLFHAGRSKEEKEDFETRRLLVDQIRHNFGAKLVEALLRAAIFNLPSYTFHDIGDVIFELMLLERTCVCHWLGAALKGLPLKDANGIEKVTQKQLVKVHKEVTSAEEPKDVSDALRDFNRLWR</sequence>
<name>A0A553N7C5_TIGCA</name>
<evidence type="ECO:0000313" key="14">
    <source>
        <dbReference type="EMBL" id="TRY61303.1"/>
    </source>
</evidence>
<dbReference type="InterPro" id="IPR058537">
    <property type="entry name" value="TPR_TNPO3_IPO13_4th"/>
</dbReference>
<feature type="domain" description="Exportin-1/Importin-beta-like" evidence="13">
    <location>
        <begin position="107"/>
        <end position="253"/>
    </location>
</feature>
<dbReference type="OrthoDB" id="435593at2759"/>
<dbReference type="InterPro" id="IPR057941">
    <property type="entry name" value="TPR_TNPO3_IPO13_2nd"/>
</dbReference>
<dbReference type="InterPro" id="IPR057942">
    <property type="entry name" value="TPR_TNPO3_IPO13_3rd"/>
</dbReference>
<comment type="caution">
    <text evidence="14">The sequence shown here is derived from an EMBL/GenBank/DDBJ whole genome shotgun (WGS) entry which is preliminary data.</text>
</comment>
<evidence type="ECO:0000256" key="6">
    <source>
        <dbReference type="ARBA" id="ARBA00022927"/>
    </source>
</evidence>
<dbReference type="Pfam" id="PF24139">
    <property type="entry name" value="TPR_TNPO3_IPO13_4th"/>
    <property type="match status" value="1"/>
</dbReference>
<dbReference type="Proteomes" id="UP000318571">
    <property type="component" value="Chromosome 8"/>
</dbReference>
<dbReference type="InterPro" id="IPR013598">
    <property type="entry name" value="Exportin-1/Importin-b-like"/>
</dbReference>
<keyword evidence="15" id="KW-1185">Reference proteome</keyword>
<keyword evidence="5" id="KW-0597">Phosphoprotein</keyword>
<dbReference type="STRING" id="6832.A0A553N7C5"/>
<dbReference type="OMA" id="LECITSW"/>
<dbReference type="EMBL" id="VCGU01000459">
    <property type="protein sequence ID" value="TRY61303.1"/>
    <property type="molecule type" value="Genomic_DNA"/>
</dbReference>
<dbReference type="Pfam" id="PF24138">
    <property type="entry name" value="TPR_TNPO3_IPO13_2nd"/>
    <property type="match status" value="1"/>
</dbReference>
<dbReference type="SUPFAM" id="SSF48371">
    <property type="entry name" value="ARM repeat"/>
    <property type="match status" value="1"/>
</dbReference>
<evidence type="ECO:0000256" key="5">
    <source>
        <dbReference type="ARBA" id="ARBA00022553"/>
    </source>
</evidence>
<dbReference type="AlphaFoldDB" id="A0A553N7C5"/>
<evidence type="ECO:0000256" key="7">
    <source>
        <dbReference type="ARBA" id="ARBA00022990"/>
    </source>
</evidence>
<dbReference type="InterPro" id="IPR011989">
    <property type="entry name" value="ARM-like"/>
</dbReference>
<comment type="subcellular location">
    <subcellularLocation>
        <location evidence="2">Cytoplasm</location>
    </subcellularLocation>
    <subcellularLocation>
        <location evidence="1">Nucleus envelope</location>
    </subcellularLocation>
</comment>
<dbReference type="Pfam" id="PF03810">
    <property type="entry name" value="IBN_N"/>
    <property type="match status" value="1"/>
</dbReference>
<dbReference type="Pfam" id="PF24140">
    <property type="entry name" value="TPR_TNPO3_IPO13_3rd"/>
    <property type="match status" value="1"/>
</dbReference>
<evidence type="ECO:0000256" key="3">
    <source>
        <dbReference type="ARBA" id="ARBA00022448"/>
    </source>
</evidence>
<keyword evidence="7" id="KW-0007">Acetylation</keyword>
<keyword evidence="3" id="KW-0813">Transport</keyword>
<evidence type="ECO:0000256" key="4">
    <source>
        <dbReference type="ARBA" id="ARBA00022490"/>
    </source>
</evidence>
<evidence type="ECO:0000256" key="11">
    <source>
        <dbReference type="ARBA" id="ARBA00067328"/>
    </source>
</evidence>
<dbReference type="PANTHER" id="PTHR12363">
    <property type="entry name" value="TRANSPORTIN 3 AND IMPORTIN 13"/>
    <property type="match status" value="1"/>
</dbReference>
<dbReference type="InterPro" id="IPR016024">
    <property type="entry name" value="ARM-type_fold"/>
</dbReference>
<comment type="subunit">
    <text evidence="10">Interacts with (GTP-bound) Ran. Interacts with (phosphorylated) SFRS1 and SFRS2; leading to their nuclear import. Interacts with NUP62. Interacts with RBM4. Interacts with CPSF6, promoting its nuclear import.</text>
</comment>
<keyword evidence="4" id="KW-0963">Cytoplasm</keyword>
<evidence type="ECO:0000313" key="15">
    <source>
        <dbReference type="Proteomes" id="UP000318571"/>
    </source>
</evidence>
<reference evidence="14 15" key="1">
    <citation type="journal article" date="2018" name="Nat. Ecol. Evol.">
        <title>Genomic signatures of mitonuclear coevolution across populations of Tigriopus californicus.</title>
        <authorList>
            <person name="Barreto F.S."/>
            <person name="Watson E.T."/>
            <person name="Lima T.G."/>
            <person name="Willett C.S."/>
            <person name="Edmands S."/>
            <person name="Li W."/>
            <person name="Burton R.S."/>
        </authorList>
    </citation>
    <scope>NUCLEOTIDE SEQUENCE [LARGE SCALE GENOMIC DNA]</scope>
    <source>
        <strain evidence="14 15">San Diego</strain>
    </source>
</reference>
<proteinExistence type="predicted"/>
<dbReference type="GO" id="GO:0006606">
    <property type="term" value="P:protein import into nucleus"/>
    <property type="evidence" value="ECO:0007669"/>
    <property type="project" value="TreeGrafter"/>
</dbReference>
<feature type="domain" description="Importin N-terminal" evidence="12">
    <location>
        <begin position="35"/>
        <end position="98"/>
    </location>
</feature>
<evidence type="ECO:0000256" key="9">
    <source>
        <dbReference type="ARBA" id="ARBA00060097"/>
    </source>
</evidence>
<dbReference type="InterPro" id="IPR001494">
    <property type="entry name" value="Importin-beta_N"/>
</dbReference>
<organism evidence="14 15">
    <name type="scientific">Tigriopus californicus</name>
    <name type="common">Marine copepod</name>
    <dbReference type="NCBI Taxonomy" id="6832"/>
    <lineage>
        <taxon>Eukaryota</taxon>
        <taxon>Metazoa</taxon>
        <taxon>Ecdysozoa</taxon>
        <taxon>Arthropoda</taxon>
        <taxon>Crustacea</taxon>
        <taxon>Multicrustacea</taxon>
        <taxon>Hexanauplia</taxon>
        <taxon>Copepoda</taxon>
        <taxon>Harpacticoida</taxon>
        <taxon>Harpacticidae</taxon>
        <taxon>Tigriopus</taxon>
    </lineage>
</organism>
<keyword evidence="8" id="KW-0539">Nucleus</keyword>
<dbReference type="GO" id="GO:0005737">
    <property type="term" value="C:cytoplasm"/>
    <property type="evidence" value="ECO:0007669"/>
    <property type="project" value="UniProtKB-SubCell"/>
</dbReference>
<evidence type="ECO:0000256" key="10">
    <source>
        <dbReference type="ARBA" id="ARBA00063116"/>
    </source>
</evidence>
<evidence type="ECO:0000259" key="13">
    <source>
        <dbReference type="Pfam" id="PF08389"/>
    </source>
</evidence>